<feature type="compositionally biased region" description="Basic and acidic residues" evidence="1">
    <location>
        <begin position="519"/>
        <end position="531"/>
    </location>
</feature>
<reference evidence="2 3" key="1">
    <citation type="submission" date="2019-06" db="EMBL/GenBank/DDBJ databases">
        <title>Genome Sequence of the Brown Rot Fungal Pathogen Monilinia fructicola.</title>
        <authorList>
            <person name="De Miccolis Angelini R.M."/>
            <person name="Landi L."/>
            <person name="Abate D."/>
            <person name="Pollastro S."/>
            <person name="Romanazzi G."/>
            <person name="Faretra F."/>
        </authorList>
    </citation>
    <scope>NUCLEOTIDE SEQUENCE [LARGE SCALE GENOMIC DNA]</scope>
    <source>
        <strain evidence="2 3">Mfrc123</strain>
    </source>
</reference>
<proteinExistence type="predicted"/>
<feature type="region of interest" description="Disordered" evidence="1">
    <location>
        <begin position="1"/>
        <end position="105"/>
    </location>
</feature>
<protein>
    <submittedName>
        <fullName evidence="2">Uncharacterized protein</fullName>
    </submittedName>
</protein>
<feature type="compositionally biased region" description="Basic residues" evidence="1">
    <location>
        <begin position="300"/>
        <end position="312"/>
    </location>
</feature>
<evidence type="ECO:0000313" key="3">
    <source>
        <dbReference type="Proteomes" id="UP000322873"/>
    </source>
</evidence>
<evidence type="ECO:0000256" key="1">
    <source>
        <dbReference type="SAM" id="MobiDB-lite"/>
    </source>
</evidence>
<feature type="compositionally biased region" description="Basic and acidic residues" evidence="1">
    <location>
        <begin position="344"/>
        <end position="356"/>
    </location>
</feature>
<comment type="caution">
    <text evidence="2">The sequence shown here is derived from an EMBL/GenBank/DDBJ whole genome shotgun (WGS) entry which is preliminary data.</text>
</comment>
<dbReference type="PANTHER" id="PTHR37458">
    <property type="entry name" value="THISBE"/>
    <property type="match status" value="1"/>
</dbReference>
<feature type="compositionally biased region" description="Low complexity" evidence="1">
    <location>
        <begin position="89"/>
        <end position="104"/>
    </location>
</feature>
<feature type="compositionally biased region" description="Polar residues" evidence="1">
    <location>
        <begin position="29"/>
        <end position="38"/>
    </location>
</feature>
<sequence length="531" mass="58177">MTTTTGTGTSLSLLAVRDASTPPHMRPPHTTSKTPSNPHKNKNNKNNNNRNDNNKNNNNNNNNNNNDNTNNSTPIINLNHSDHQNLNINNNTNTNTTTTTNNNNNRRHSLPLHFLPPTLWTSNTSTASLVESEEAARGEHILDEAKVTHRLAALRSLNGTNQSHHRYAKSTGETFNQPVIVRTYSGAVRPRSQQPDPIAAKKQNGTTGVASNKMDMKLPPLEAFSFKGIMDEIKHGVSEDLERIAEICARSKYSLANQHEFHHPPHGSGDRIPQTGVASGADLGLSTVQANDADEGSTRHLARSSRGSRRGKSVAYGTLETIMSSSRSSDEDKSKKKPAAVLEDEVRGRAARKEVEVSPPTFDVKEDAVPPEAAPEKHPPSRHNRQRSATFASMIIDSAQSFKQEHKAHVASPTFFISEPARPQTSAADLEHMPAFDEVIPTRPSTFHELISPKSTLIRNESTASILRSETSPRSSILESLSSWLPWSNPPSPVPTFQGRARSGSHAEGSLRSLLRSTNVDRKVKAVDHVP</sequence>
<evidence type="ECO:0000313" key="2">
    <source>
        <dbReference type="EMBL" id="KAA8564612.1"/>
    </source>
</evidence>
<gene>
    <name evidence="2" type="ORF">EYC84_011524</name>
</gene>
<dbReference type="Proteomes" id="UP000322873">
    <property type="component" value="Unassembled WGS sequence"/>
</dbReference>
<feature type="region of interest" description="Disordered" evidence="1">
    <location>
        <begin position="188"/>
        <end position="213"/>
    </location>
</feature>
<feature type="region of interest" description="Disordered" evidence="1">
    <location>
        <begin position="492"/>
        <end position="531"/>
    </location>
</feature>
<feature type="compositionally biased region" description="Basic and acidic residues" evidence="1">
    <location>
        <begin position="363"/>
        <end position="379"/>
    </location>
</feature>
<keyword evidence="3" id="KW-1185">Reference proteome</keyword>
<feature type="compositionally biased region" description="Low complexity" evidence="1">
    <location>
        <begin position="44"/>
        <end position="71"/>
    </location>
</feature>
<organism evidence="2 3">
    <name type="scientific">Monilinia fructicola</name>
    <name type="common">Brown rot fungus</name>
    <name type="synonym">Ciboria fructicola</name>
    <dbReference type="NCBI Taxonomy" id="38448"/>
    <lineage>
        <taxon>Eukaryota</taxon>
        <taxon>Fungi</taxon>
        <taxon>Dikarya</taxon>
        <taxon>Ascomycota</taxon>
        <taxon>Pezizomycotina</taxon>
        <taxon>Leotiomycetes</taxon>
        <taxon>Helotiales</taxon>
        <taxon>Sclerotiniaceae</taxon>
        <taxon>Monilinia</taxon>
    </lineage>
</organism>
<dbReference type="EMBL" id="VICG01000015">
    <property type="protein sequence ID" value="KAA8564612.1"/>
    <property type="molecule type" value="Genomic_DNA"/>
</dbReference>
<accession>A0A5M9J9T3</accession>
<dbReference type="GO" id="GO:0048018">
    <property type="term" value="F:receptor ligand activity"/>
    <property type="evidence" value="ECO:0007669"/>
    <property type="project" value="TreeGrafter"/>
</dbReference>
<dbReference type="AlphaFoldDB" id="A0A5M9J9T3"/>
<feature type="region of interest" description="Disordered" evidence="1">
    <location>
        <begin position="259"/>
        <end position="386"/>
    </location>
</feature>
<feature type="compositionally biased region" description="Low complexity" evidence="1">
    <location>
        <begin position="1"/>
        <end position="14"/>
    </location>
</feature>
<dbReference type="PANTHER" id="PTHR37458:SF1">
    <property type="entry name" value="THISBE"/>
    <property type="match status" value="1"/>
</dbReference>
<dbReference type="VEuPathDB" id="FungiDB:MFRU_013g01690"/>
<name>A0A5M9J9T3_MONFR</name>
<feature type="compositionally biased region" description="Polar residues" evidence="1">
    <location>
        <begin position="72"/>
        <end position="88"/>
    </location>
</feature>